<comment type="catalytic activity">
    <reaction evidence="5">
        <text>alpha-D-glucose = beta-D-glucose</text>
        <dbReference type="Rhea" id="RHEA:10264"/>
        <dbReference type="ChEBI" id="CHEBI:15903"/>
        <dbReference type="ChEBI" id="CHEBI:17925"/>
        <dbReference type="EC" id="5.1.3.3"/>
    </reaction>
</comment>
<dbReference type="PANTHER" id="PTHR10091:SF0">
    <property type="entry name" value="GALACTOSE MUTAROTASE"/>
    <property type="match status" value="1"/>
</dbReference>
<gene>
    <name evidence="9" type="ORF">FHX37_2193</name>
</gene>
<organism evidence="9 10">
    <name type="scientific">Haloactinospora alba</name>
    <dbReference type="NCBI Taxonomy" id="405555"/>
    <lineage>
        <taxon>Bacteria</taxon>
        <taxon>Bacillati</taxon>
        <taxon>Actinomycetota</taxon>
        <taxon>Actinomycetes</taxon>
        <taxon>Streptosporangiales</taxon>
        <taxon>Nocardiopsidaceae</taxon>
        <taxon>Haloactinospora</taxon>
    </lineage>
</organism>
<dbReference type="AlphaFoldDB" id="A0A543NK50"/>
<dbReference type="EMBL" id="VFQC01000001">
    <property type="protein sequence ID" value="TQN32243.1"/>
    <property type="molecule type" value="Genomic_DNA"/>
</dbReference>
<dbReference type="InterPro" id="IPR015443">
    <property type="entry name" value="Aldose_1-epimerase"/>
</dbReference>
<dbReference type="InterPro" id="IPR047215">
    <property type="entry name" value="Galactose_mutarotase-like"/>
</dbReference>
<dbReference type="Proteomes" id="UP000317422">
    <property type="component" value="Unassembled WGS sequence"/>
</dbReference>
<keyword evidence="3 5" id="KW-0413">Isomerase</keyword>
<dbReference type="RefSeq" id="WP_170181557.1">
    <property type="nucleotide sequence ID" value="NZ_VFQC01000001.1"/>
</dbReference>
<feature type="active site" description="Proton acceptor" evidence="6">
    <location>
        <position position="311"/>
    </location>
</feature>
<dbReference type="PIRSF" id="PIRSF005096">
    <property type="entry name" value="GALM"/>
    <property type="match status" value="1"/>
</dbReference>
<dbReference type="GO" id="GO:0004034">
    <property type="term" value="F:aldose 1-epimerase activity"/>
    <property type="evidence" value="ECO:0007669"/>
    <property type="project" value="UniProtKB-EC"/>
</dbReference>
<name>A0A543NK50_9ACTN</name>
<feature type="binding site" evidence="7">
    <location>
        <position position="247"/>
    </location>
    <ligand>
        <name>beta-D-galactose</name>
        <dbReference type="ChEBI" id="CHEBI:27667"/>
    </ligand>
</feature>
<comment type="caution">
    <text evidence="9">The sequence shown here is derived from an EMBL/GenBank/DDBJ whole genome shotgun (WGS) entry which is preliminary data.</text>
</comment>
<dbReference type="NCBIfam" id="NF008277">
    <property type="entry name" value="PRK11055.1"/>
    <property type="match status" value="1"/>
</dbReference>
<proteinExistence type="inferred from homology"/>
<sequence length="346" mass="37348">MTGEPFAATDAGGPARLFELDNGRGLVARVTDYGATLVQLHVPGRGGEPADVVLGFDSVEGYQSAAVPYCGATVGRVANRTAHGALTVDGEEYELTRNEPPHHLHGGGLRSFDRVVWRLVRADERTVEFHHVSPAGEEGYPGQVEVSAVYHVTGDALTVTYRARTDEPTPLNMTNHAYLNLGGAGTGTILDHELEIRADQYTPVRDDLIPTGEYADVADTPLDFRGGGPVGAAMRELPRPTNAGGYDHNFVLRGGQGEKRLAATLRHPGSGRVLELSTNQPGLQFYSGNGLSSPVGKLGRTYDRHGALCLEPQYFPDALHHPRFPSTVVRPGEVYEHVSEYRFTSD</sequence>
<evidence type="ECO:0000256" key="8">
    <source>
        <dbReference type="PIRSR" id="PIRSR005096-3"/>
    </source>
</evidence>
<dbReference type="InterPro" id="IPR011013">
    <property type="entry name" value="Gal_mutarotase_sf_dom"/>
</dbReference>
<evidence type="ECO:0000256" key="7">
    <source>
        <dbReference type="PIRSR" id="PIRSR005096-2"/>
    </source>
</evidence>
<dbReference type="Gene3D" id="2.70.98.10">
    <property type="match status" value="1"/>
</dbReference>
<reference evidence="9 10" key="1">
    <citation type="submission" date="2019-06" db="EMBL/GenBank/DDBJ databases">
        <title>Sequencing the genomes of 1000 actinobacteria strains.</title>
        <authorList>
            <person name="Klenk H.-P."/>
        </authorList>
    </citation>
    <scope>NUCLEOTIDE SEQUENCE [LARGE SCALE GENOMIC DNA]</scope>
    <source>
        <strain evidence="9 10">DSM 45015</strain>
    </source>
</reference>
<dbReference type="CDD" id="cd09019">
    <property type="entry name" value="galactose_mutarotase_like"/>
    <property type="match status" value="1"/>
</dbReference>
<dbReference type="SUPFAM" id="SSF74650">
    <property type="entry name" value="Galactose mutarotase-like"/>
    <property type="match status" value="1"/>
</dbReference>
<feature type="binding site" evidence="8">
    <location>
        <begin position="79"/>
        <end position="80"/>
    </location>
    <ligand>
        <name>beta-D-galactose</name>
        <dbReference type="ChEBI" id="CHEBI:27667"/>
    </ligand>
</feature>
<feature type="active site" description="Proton donor" evidence="6">
    <location>
        <position position="176"/>
    </location>
</feature>
<evidence type="ECO:0000256" key="5">
    <source>
        <dbReference type="PIRNR" id="PIRNR005096"/>
    </source>
</evidence>
<dbReference type="UniPathway" id="UPA00242"/>
<dbReference type="GO" id="GO:0006006">
    <property type="term" value="P:glucose metabolic process"/>
    <property type="evidence" value="ECO:0007669"/>
    <property type="project" value="TreeGrafter"/>
</dbReference>
<dbReference type="GO" id="GO:0033499">
    <property type="term" value="P:galactose catabolic process via UDP-galactose, Leloir pathway"/>
    <property type="evidence" value="ECO:0007669"/>
    <property type="project" value="TreeGrafter"/>
</dbReference>
<evidence type="ECO:0000256" key="4">
    <source>
        <dbReference type="ARBA" id="ARBA00023277"/>
    </source>
</evidence>
<protein>
    <recommendedName>
        <fullName evidence="5">Aldose 1-epimerase</fullName>
        <ecNumber evidence="5">5.1.3.3</ecNumber>
    </recommendedName>
</protein>
<evidence type="ECO:0000256" key="6">
    <source>
        <dbReference type="PIRSR" id="PIRSR005096-1"/>
    </source>
</evidence>
<keyword evidence="10" id="KW-1185">Reference proteome</keyword>
<dbReference type="Pfam" id="PF01263">
    <property type="entry name" value="Aldose_epim"/>
    <property type="match status" value="1"/>
</dbReference>
<evidence type="ECO:0000256" key="1">
    <source>
        <dbReference type="ARBA" id="ARBA00005028"/>
    </source>
</evidence>
<dbReference type="InterPro" id="IPR008183">
    <property type="entry name" value="Aldose_1/G6P_1-epimerase"/>
</dbReference>
<evidence type="ECO:0000256" key="2">
    <source>
        <dbReference type="ARBA" id="ARBA00006206"/>
    </source>
</evidence>
<evidence type="ECO:0000313" key="9">
    <source>
        <dbReference type="EMBL" id="TQN32243.1"/>
    </source>
</evidence>
<comment type="pathway">
    <text evidence="1 5">Carbohydrate metabolism; hexose metabolism.</text>
</comment>
<accession>A0A543NK50</accession>
<dbReference type="GO" id="GO:0030246">
    <property type="term" value="F:carbohydrate binding"/>
    <property type="evidence" value="ECO:0007669"/>
    <property type="project" value="InterPro"/>
</dbReference>
<dbReference type="PANTHER" id="PTHR10091">
    <property type="entry name" value="ALDOSE-1-EPIMERASE"/>
    <property type="match status" value="1"/>
</dbReference>
<evidence type="ECO:0000313" key="10">
    <source>
        <dbReference type="Proteomes" id="UP000317422"/>
    </source>
</evidence>
<keyword evidence="4 5" id="KW-0119">Carbohydrate metabolism</keyword>
<dbReference type="InterPro" id="IPR014718">
    <property type="entry name" value="GH-type_carb-bd"/>
</dbReference>
<comment type="similarity">
    <text evidence="2 5">Belongs to the aldose epimerase family.</text>
</comment>
<evidence type="ECO:0000256" key="3">
    <source>
        <dbReference type="ARBA" id="ARBA00023235"/>
    </source>
</evidence>
<feature type="binding site" evidence="8">
    <location>
        <begin position="176"/>
        <end position="178"/>
    </location>
    <ligand>
        <name>beta-D-galactose</name>
        <dbReference type="ChEBI" id="CHEBI:27667"/>
    </ligand>
</feature>
<dbReference type="EC" id="5.1.3.3" evidence="5"/>